<sequence length="193" mass="21618">MSSTDLAPSSCAPLIRTYARSLQGKRAYGERPYHHRDNITLIGAIALTGWIGAMTIDGGTNGDIFRFFIESILVPNLWSGACVVMDNLPAHKVDGIRQLIEDKGARLIYLSPYSPDFNPIENCWSKIKEYLRSLAARSRENLENGITNAMDAVSLKEIRNWFSHCCYCTSRSLKTAIITKMKCAIINLNNMQI</sequence>
<feature type="domain" description="Tc1-like transposase DDE" evidence="1">
    <location>
        <begin position="15"/>
        <end position="142"/>
    </location>
</feature>
<protein>
    <submittedName>
        <fullName evidence="2">IS630 family transposase</fullName>
    </submittedName>
</protein>
<dbReference type="PANTHER" id="PTHR46564">
    <property type="entry name" value="TRANSPOSASE"/>
    <property type="match status" value="1"/>
</dbReference>
<evidence type="ECO:0000313" key="2">
    <source>
        <dbReference type="EMBL" id="NMG19640.1"/>
    </source>
</evidence>
<proteinExistence type="predicted"/>
<dbReference type="Pfam" id="PF13358">
    <property type="entry name" value="DDE_3"/>
    <property type="match status" value="1"/>
</dbReference>
<dbReference type="InterPro" id="IPR038717">
    <property type="entry name" value="Tc1-like_DDE_dom"/>
</dbReference>
<comment type="caution">
    <text evidence="2">The sequence shown here is derived from an EMBL/GenBank/DDBJ whole genome shotgun (WGS) entry which is preliminary data.</text>
</comment>
<gene>
    <name evidence="2" type="ORF">DP116_09255</name>
</gene>
<dbReference type="Proteomes" id="UP000718564">
    <property type="component" value="Unassembled WGS sequence"/>
</dbReference>
<reference evidence="2 3" key="1">
    <citation type="submission" date="2018-06" db="EMBL/GenBank/DDBJ databases">
        <title>Comparative genomics of Brasilonema spp. strains.</title>
        <authorList>
            <person name="Alvarenga D.O."/>
            <person name="Fiore M.F."/>
            <person name="Varani A.M."/>
        </authorList>
    </citation>
    <scope>NUCLEOTIDE SEQUENCE [LARGE SCALE GENOMIC DNA]</scope>
    <source>
        <strain evidence="2 3">SPC951</strain>
    </source>
</reference>
<dbReference type="Gene3D" id="3.30.420.10">
    <property type="entry name" value="Ribonuclease H-like superfamily/Ribonuclease H"/>
    <property type="match status" value="1"/>
</dbReference>
<evidence type="ECO:0000313" key="3">
    <source>
        <dbReference type="Proteomes" id="UP000718564"/>
    </source>
</evidence>
<name>A0ABX1P7S2_9CYAN</name>
<organism evidence="2 3">
    <name type="scientific">Brasilonema bromeliae SPC951</name>
    <dbReference type="NCBI Taxonomy" id="385972"/>
    <lineage>
        <taxon>Bacteria</taxon>
        <taxon>Bacillati</taxon>
        <taxon>Cyanobacteriota</taxon>
        <taxon>Cyanophyceae</taxon>
        <taxon>Nostocales</taxon>
        <taxon>Scytonemataceae</taxon>
        <taxon>Brasilonema</taxon>
        <taxon>Bromeliae group (in: Brasilonema)</taxon>
    </lineage>
</organism>
<dbReference type="NCBIfam" id="NF033545">
    <property type="entry name" value="transpos_IS630"/>
    <property type="match status" value="1"/>
</dbReference>
<dbReference type="EMBL" id="QMEB01000052">
    <property type="protein sequence ID" value="NMG19640.1"/>
    <property type="molecule type" value="Genomic_DNA"/>
</dbReference>
<dbReference type="InterPro" id="IPR047655">
    <property type="entry name" value="Transpos_IS630-like"/>
</dbReference>
<dbReference type="InterPro" id="IPR036397">
    <property type="entry name" value="RNaseH_sf"/>
</dbReference>
<evidence type="ECO:0000259" key="1">
    <source>
        <dbReference type="Pfam" id="PF13358"/>
    </source>
</evidence>
<accession>A0ABX1P7S2</accession>
<dbReference type="PANTHER" id="PTHR46564:SF1">
    <property type="entry name" value="TRANSPOSASE"/>
    <property type="match status" value="1"/>
</dbReference>
<keyword evidence="3" id="KW-1185">Reference proteome</keyword>